<keyword evidence="1" id="KW-1133">Transmembrane helix</keyword>
<dbReference type="STRING" id="1912961.BU204_20750"/>
<comment type="caution">
    <text evidence="2">The sequence shown here is derived from an EMBL/GenBank/DDBJ whole genome shotgun (WGS) entry which is preliminary data.</text>
</comment>
<dbReference type="Proteomes" id="UP000185596">
    <property type="component" value="Unassembled WGS sequence"/>
</dbReference>
<protein>
    <submittedName>
        <fullName evidence="2">Uncharacterized protein</fullName>
    </submittedName>
</protein>
<dbReference type="AlphaFoldDB" id="A0A1Q8CMU3"/>
<feature type="transmembrane region" description="Helical" evidence="1">
    <location>
        <begin position="104"/>
        <end position="123"/>
    </location>
</feature>
<accession>A0A1Q8CMU3</accession>
<gene>
    <name evidence="2" type="ORF">BU204_20750</name>
</gene>
<proteinExistence type="predicted"/>
<reference evidence="2 3" key="1">
    <citation type="submission" date="2016-12" db="EMBL/GenBank/DDBJ databases">
        <title>The draft genome sequence of Actinophytocola sp. 11-183.</title>
        <authorList>
            <person name="Wang W."/>
            <person name="Yuan L."/>
        </authorList>
    </citation>
    <scope>NUCLEOTIDE SEQUENCE [LARGE SCALE GENOMIC DNA]</scope>
    <source>
        <strain evidence="2 3">11-183</strain>
    </source>
</reference>
<keyword evidence="1" id="KW-0472">Membrane</keyword>
<dbReference type="EMBL" id="MSIE01000038">
    <property type="protein sequence ID" value="OLF15682.1"/>
    <property type="molecule type" value="Genomic_DNA"/>
</dbReference>
<keyword evidence="1" id="KW-0812">Transmembrane</keyword>
<feature type="transmembrane region" description="Helical" evidence="1">
    <location>
        <begin position="71"/>
        <end position="92"/>
    </location>
</feature>
<evidence type="ECO:0000313" key="2">
    <source>
        <dbReference type="EMBL" id="OLF15682.1"/>
    </source>
</evidence>
<organism evidence="2 3">
    <name type="scientific">Actinophytocola xanthii</name>
    <dbReference type="NCBI Taxonomy" id="1912961"/>
    <lineage>
        <taxon>Bacteria</taxon>
        <taxon>Bacillati</taxon>
        <taxon>Actinomycetota</taxon>
        <taxon>Actinomycetes</taxon>
        <taxon>Pseudonocardiales</taxon>
        <taxon>Pseudonocardiaceae</taxon>
    </lineage>
</organism>
<name>A0A1Q8CMU3_9PSEU</name>
<feature type="transmembrane region" description="Helical" evidence="1">
    <location>
        <begin position="7"/>
        <end position="29"/>
    </location>
</feature>
<keyword evidence="3" id="KW-1185">Reference proteome</keyword>
<evidence type="ECO:0000256" key="1">
    <source>
        <dbReference type="SAM" id="Phobius"/>
    </source>
</evidence>
<evidence type="ECO:0000313" key="3">
    <source>
        <dbReference type="Proteomes" id="UP000185596"/>
    </source>
</evidence>
<sequence>MPVPDRLFLALLVFDAAVLAVVELVFLPLSFDGYLLPNLDGFPLPLTQLVAAVTTPLLVARAGELSPRPLVASAPLVAWIVVVAGVGLFGPGGDVLLTADWRSLLLFACGALPSAVVLGRVLATALGGPS</sequence>